<dbReference type="PANTHER" id="PTHR10188">
    <property type="entry name" value="L-ASPARAGINASE"/>
    <property type="match status" value="1"/>
</dbReference>
<proteinExistence type="predicted"/>
<dbReference type="Proteomes" id="UP001560267">
    <property type="component" value="Unassembled WGS sequence"/>
</dbReference>
<keyword evidence="2" id="KW-1185">Reference proteome</keyword>
<comment type="caution">
    <text evidence="1">The sequence shown here is derived from an EMBL/GenBank/DDBJ whole genome shotgun (WGS) entry which is preliminary data.</text>
</comment>
<dbReference type="RefSeq" id="WP_298403329.1">
    <property type="nucleotide sequence ID" value="NZ_JBFSHR010000031.1"/>
</dbReference>
<accession>A0ABV3Y663</accession>
<sequence>MERSKRAVLMIASANGAIGIDGVWADVEGGLDPVTAVERAAWFVEDNLDDHSVGTGGLPNLEGVVELDASIMDGDTRRAGCVAGLAGYRHPISVARAVMERSPHVLLVGEGAAKFAHEVGAEGADLLTDSARATWQYAVDQLDPGEAADPLARVLALTTDPEKAAGTVNFLYLNDDGSMASSVSTSGWAWKWPGRAGDSPVIGAGNYCDSRYGAAACTGFGELSIRASTARMVVRYLAEGMTPEEAGVTAIRDLADLVESSNNFIMHIVILAANGEHAAVSTKPEATYAVREAGWDRAKLVPRTQVSIDR</sequence>
<evidence type="ECO:0000313" key="2">
    <source>
        <dbReference type="Proteomes" id="UP001560267"/>
    </source>
</evidence>
<dbReference type="InterPro" id="IPR000246">
    <property type="entry name" value="Peptidase_T2"/>
</dbReference>
<dbReference type="InterPro" id="IPR029055">
    <property type="entry name" value="Ntn_hydrolases_N"/>
</dbReference>
<evidence type="ECO:0000313" key="1">
    <source>
        <dbReference type="EMBL" id="MEX6430003.1"/>
    </source>
</evidence>
<name>A0ABV3Y663_9ACTN</name>
<reference evidence="1 2" key="1">
    <citation type="submission" date="2024-07" db="EMBL/GenBank/DDBJ databases">
        <title>Draft Genome Sequence of Ferrimicrobium acidiphilum Strain YE2023, Isolated from a Pulp of Bioleach Reactor.</title>
        <authorList>
            <person name="Elkina Y.A."/>
            <person name="Bulaeva A.G."/>
            <person name="Beletsky A.V."/>
            <person name="Mardanov A.V."/>
        </authorList>
    </citation>
    <scope>NUCLEOTIDE SEQUENCE [LARGE SCALE GENOMIC DNA]</scope>
    <source>
        <strain evidence="1 2">YE2023</strain>
    </source>
</reference>
<dbReference type="Gene3D" id="3.60.20.30">
    <property type="entry name" value="(Glycosyl)asparaginase"/>
    <property type="match status" value="1"/>
</dbReference>
<dbReference type="SUPFAM" id="SSF56235">
    <property type="entry name" value="N-terminal nucleophile aminohydrolases (Ntn hydrolases)"/>
    <property type="match status" value="1"/>
</dbReference>
<dbReference type="PANTHER" id="PTHR10188:SF6">
    <property type="entry name" value="N(4)-(BETA-N-ACETYLGLUCOSAMINYL)-L-ASPARAGINASE"/>
    <property type="match status" value="1"/>
</dbReference>
<protein>
    <submittedName>
        <fullName evidence="1">Isoaspartyl peptidase/L-asparaginase</fullName>
    </submittedName>
</protein>
<gene>
    <name evidence="1" type="ORF">AB6A68_09150</name>
</gene>
<organism evidence="1 2">
    <name type="scientific">Ferrimicrobium acidiphilum</name>
    <dbReference type="NCBI Taxonomy" id="121039"/>
    <lineage>
        <taxon>Bacteria</taxon>
        <taxon>Bacillati</taxon>
        <taxon>Actinomycetota</taxon>
        <taxon>Acidimicrobiia</taxon>
        <taxon>Acidimicrobiales</taxon>
        <taxon>Acidimicrobiaceae</taxon>
        <taxon>Ferrimicrobium</taxon>
    </lineage>
</organism>
<dbReference type="EMBL" id="JBFSHR010000031">
    <property type="protein sequence ID" value="MEX6430003.1"/>
    <property type="molecule type" value="Genomic_DNA"/>
</dbReference>
<dbReference type="Pfam" id="PF01112">
    <property type="entry name" value="Asparaginase_2"/>
    <property type="match status" value="1"/>
</dbReference>